<dbReference type="EMBL" id="CP007536">
    <property type="protein sequence ID" value="AIC16412.1"/>
    <property type="molecule type" value="Genomic_DNA"/>
</dbReference>
<evidence type="ECO:0000313" key="2">
    <source>
        <dbReference type="Proteomes" id="UP000027093"/>
    </source>
</evidence>
<protein>
    <submittedName>
        <fullName evidence="1">Uncharacterized protein</fullName>
    </submittedName>
</protein>
<dbReference type="AlphaFoldDB" id="A0A060HTK0"/>
<reference evidence="1 2" key="1">
    <citation type="journal article" date="2014" name="Int. J. Syst. Evol. Microbiol.">
        <title>Nitrososphaera viennensis gen. nov., sp. nov., an aerobic and mesophilic, ammonia-oxidizing archaeon from soil and a member of the archaeal phylum Thaumarchaeota.</title>
        <authorList>
            <person name="Stieglmeier M."/>
            <person name="Klingl A."/>
            <person name="Alves R.J."/>
            <person name="Rittmann S.K."/>
            <person name="Melcher M."/>
            <person name="Leisch N."/>
            <person name="Schleper C."/>
        </authorList>
    </citation>
    <scope>NUCLEOTIDE SEQUENCE [LARGE SCALE GENOMIC DNA]</scope>
    <source>
        <strain evidence="1">EN76</strain>
    </source>
</reference>
<organism evidence="1 2">
    <name type="scientific">Nitrososphaera viennensis EN76</name>
    <dbReference type="NCBI Taxonomy" id="926571"/>
    <lineage>
        <taxon>Archaea</taxon>
        <taxon>Nitrososphaerota</taxon>
        <taxon>Nitrososphaeria</taxon>
        <taxon>Nitrososphaerales</taxon>
        <taxon>Nitrososphaeraceae</taxon>
        <taxon>Nitrososphaera</taxon>
    </lineage>
</organism>
<gene>
    <name evidence="1" type="ORF">NVIE_2203</name>
</gene>
<dbReference type="KEGG" id="nvn:NVIE_2203"/>
<name>A0A060HTK0_9ARCH</name>
<dbReference type="Proteomes" id="UP000027093">
    <property type="component" value="Chromosome"/>
</dbReference>
<keyword evidence="2" id="KW-1185">Reference proteome</keyword>
<dbReference type="HOGENOM" id="CLU_3420744_0_0_2"/>
<sequence length="24" mass="2875">MVKMPDFEAVLAEFAKYDKDKNRE</sequence>
<accession>A0A060HTK0</accession>
<proteinExistence type="predicted"/>
<evidence type="ECO:0000313" key="1">
    <source>
        <dbReference type="EMBL" id="AIC16412.1"/>
    </source>
</evidence>